<accession>C2FVM4</accession>
<evidence type="ECO:0000313" key="2">
    <source>
        <dbReference type="EMBL" id="EEI93082.1"/>
    </source>
</evidence>
<dbReference type="Proteomes" id="UP000006241">
    <property type="component" value="Unassembled WGS sequence"/>
</dbReference>
<organism evidence="2 3">
    <name type="scientific">Sphingobacterium spiritivorum ATCC 33300</name>
    <dbReference type="NCBI Taxonomy" id="525372"/>
    <lineage>
        <taxon>Bacteria</taxon>
        <taxon>Pseudomonadati</taxon>
        <taxon>Bacteroidota</taxon>
        <taxon>Sphingobacteriia</taxon>
        <taxon>Sphingobacteriales</taxon>
        <taxon>Sphingobacteriaceae</taxon>
        <taxon>Sphingobacterium</taxon>
    </lineage>
</organism>
<feature type="region of interest" description="Disordered" evidence="1">
    <location>
        <begin position="204"/>
        <end position="236"/>
    </location>
</feature>
<comment type="caution">
    <text evidence="2">The sequence shown here is derived from an EMBL/GenBank/DDBJ whole genome shotgun (WGS) entry which is preliminary data.</text>
</comment>
<dbReference type="RefSeq" id="WP_003007220.1">
    <property type="nucleotide sequence ID" value="NZ_GG668631.1"/>
</dbReference>
<dbReference type="EMBL" id="ACHB01000033">
    <property type="protein sequence ID" value="EEI93082.1"/>
    <property type="molecule type" value="Genomic_DNA"/>
</dbReference>
<dbReference type="HOGENOM" id="CLU_637612_0_0_10"/>
<evidence type="ECO:0000256" key="1">
    <source>
        <dbReference type="SAM" id="MobiDB-lite"/>
    </source>
</evidence>
<evidence type="ECO:0000313" key="3">
    <source>
        <dbReference type="Proteomes" id="UP000006241"/>
    </source>
</evidence>
<feature type="compositionally biased region" description="Acidic residues" evidence="1">
    <location>
        <begin position="212"/>
        <end position="221"/>
    </location>
</feature>
<sequence length="437" mass="49941">MKYKILLFLVSTLFLYNCKREDFPLEKESGNKVSVELLKARFHSDSIAFSKFNVPPDFNFRQSLQRKIMWDKAIHSKDGFVYIPVKLSLPANQLATFKNGSKDYGFKVLLRIDPKANIPQYEMLTFFPDKKSNAKIFSGVVLTDDYFVGQTTYSIYPTNNSLQNREGFKMIARLGEEACARIKVGEVCVGNYCSPRYEKVCDDRGKSPFPEDITEEVDDSEMAPGGGGGNGNQDEEENIENKIENPCLKNMVDKIIKKDIEFAIEETLLSIFGESNKFNIFYSETTDLEDYNFGRAIPSNLQINNQGQYITMDINVKLNVKTLPNSSQEFITTVIIHESIHAYLNYKGFIFNPNQHDIMLSNYITLMANYLTTNFQISDKDAYALSFSGLHDAYKNSLNNQSWQNIKDKLGSKLTTESERLNLLDQYQSGYKGQKCQ</sequence>
<protein>
    <submittedName>
        <fullName evidence="2">Uncharacterized protein</fullName>
    </submittedName>
</protein>
<name>C2FVM4_SPHSI</name>
<proteinExistence type="predicted"/>
<gene>
    <name evidence="2" type="ORF">HMPREF0765_1380</name>
</gene>
<reference evidence="2 3" key="1">
    <citation type="submission" date="2009-01" db="EMBL/GenBank/DDBJ databases">
        <authorList>
            <person name="Qin X."/>
            <person name="Bachman B."/>
            <person name="Battles P."/>
            <person name="Bell A."/>
            <person name="Bess C."/>
            <person name="Bickham C."/>
            <person name="Chaboub L."/>
            <person name="Chen D."/>
            <person name="Coyle M."/>
            <person name="Deiros D.R."/>
            <person name="Dinh H."/>
            <person name="Forbes L."/>
            <person name="Fowler G."/>
            <person name="Francisco L."/>
            <person name="Fu Q."/>
            <person name="Gubbala S."/>
            <person name="Hale W."/>
            <person name="Han Y."/>
            <person name="Hemphill L."/>
            <person name="Highlander S.K."/>
            <person name="Hirani K."/>
            <person name="Hogues M."/>
            <person name="Jackson L."/>
            <person name="Jakkamsetti A."/>
            <person name="Javaid M."/>
            <person name="Jiang H."/>
            <person name="Korchina V."/>
            <person name="Kovar C."/>
            <person name="Lara F."/>
            <person name="Lee S."/>
            <person name="Mata R."/>
            <person name="Mathew T."/>
            <person name="Moen C."/>
            <person name="Morales K."/>
            <person name="Munidasa M."/>
            <person name="Nazareth L."/>
            <person name="Ngo R."/>
            <person name="Nguyen L."/>
            <person name="Okwuonu G."/>
            <person name="Ongeri F."/>
            <person name="Patil S."/>
            <person name="Petrosino J."/>
            <person name="Pham C."/>
            <person name="Pham P."/>
            <person name="Pu L.-L."/>
            <person name="Puazo M."/>
            <person name="Raj R."/>
            <person name="Reid J."/>
            <person name="Rouhana J."/>
            <person name="Saada N."/>
            <person name="Shang Y."/>
            <person name="Simmons D."/>
            <person name="Thornton R."/>
            <person name="Warren J."/>
            <person name="Weissenberger G."/>
            <person name="Zhang J."/>
            <person name="Zhang L."/>
            <person name="Zhou C."/>
            <person name="Zhu D."/>
            <person name="Muzny D."/>
            <person name="Worley K."/>
            <person name="Gibbs R."/>
        </authorList>
    </citation>
    <scope>NUCLEOTIDE SEQUENCE [LARGE SCALE GENOMIC DNA]</scope>
    <source>
        <strain evidence="2 3">ATCC 33300</strain>
    </source>
</reference>
<dbReference type="AlphaFoldDB" id="C2FVM4"/>